<organism evidence="1 2">
    <name type="scientific">Brachionus plicatilis</name>
    <name type="common">Marine rotifer</name>
    <name type="synonym">Brachionus muelleri</name>
    <dbReference type="NCBI Taxonomy" id="10195"/>
    <lineage>
        <taxon>Eukaryota</taxon>
        <taxon>Metazoa</taxon>
        <taxon>Spiralia</taxon>
        <taxon>Gnathifera</taxon>
        <taxon>Rotifera</taxon>
        <taxon>Eurotatoria</taxon>
        <taxon>Monogononta</taxon>
        <taxon>Pseudotrocha</taxon>
        <taxon>Ploima</taxon>
        <taxon>Brachionidae</taxon>
        <taxon>Brachionus</taxon>
    </lineage>
</organism>
<proteinExistence type="predicted"/>
<dbReference type="EMBL" id="REGN01012453">
    <property type="protein sequence ID" value="RMZ95398.1"/>
    <property type="molecule type" value="Genomic_DNA"/>
</dbReference>
<gene>
    <name evidence="1" type="ORF">BpHYR1_030153</name>
</gene>
<dbReference type="Proteomes" id="UP000276133">
    <property type="component" value="Unassembled WGS sequence"/>
</dbReference>
<protein>
    <submittedName>
        <fullName evidence="1">Uncharacterized protein</fullName>
    </submittedName>
</protein>
<evidence type="ECO:0000313" key="2">
    <source>
        <dbReference type="Proteomes" id="UP000276133"/>
    </source>
</evidence>
<keyword evidence="2" id="KW-1185">Reference proteome</keyword>
<evidence type="ECO:0000313" key="1">
    <source>
        <dbReference type="EMBL" id="RMZ95398.1"/>
    </source>
</evidence>
<accession>A0A3M7P8K5</accession>
<dbReference type="AlphaFoldDB" id="A0A3M7P8K5"/>
<name>A0A3M7P8K5_BRAPC</name>
<sequence>MAYLIGAHDLFIVKLTSIERERLLSKLKETLLEQTQKFFCKKTTCKKLACSKPVNPKKIITFSVFLKIQFFFLTGYVIKQKDTLQSDGRPFIERVEIPLKHLLVILSPDCGQQLDKSTIAKHLKNVSLQLDNDIQRLVLYLIEAVLVDLGKIRKNPTSSYQKLATDFNSKIQEVMICKDLIEVFNRKYLACYNAKGGHFKY</sequence>
<reference evidence="1 2" key="1">
    <citation type="journal article" date="2018" name="Sci. Rep.">
        <title>Genomic signatures of local adaptation to the degree of environmental predictability in rotifers.</title>
        <authorList>
            <person name="Franch-Gras L."/>
            <person name="Hahn C."/>
            <person name="Garcia-Roger E.M."/>
            <person name="Carmona M.J."/>
            <person name="Serra M."/>
            <person name="Gomez A."/>
        </authorList>
    </citation>
    <scope>NUCLEOTIDE SEQUENCE [LARGE SCALE GENOMIC DNA]</scope>
    <source>
        <strain evidence="1">HYR1</strain>
    </source>
</reference>
<comment type="caution">
    <text evidence="1">The sequence shown here is derived from an EMBL/GenBank/DDBJ whole genome shotgun (WGS) entry which is preliminary data.</text>
</comment>